<evidence type="ECO:0000313" key="9">
    <source>
        <dbReference type="Proteomes" id="UP001526426"/>
    </source>
</evidence>
<dbReference type="Gene3D" id="3.30.920.30">
    <property type="entry name" value="Hypothetical protein"/>
    <property type="match status" value="1"/>
</dbReference>
<dbReference type="RefSeq" id="WP_265266799.1">
    <property type="nucleotide sequence ID" value="NZ_JAIHOM010000193.1"/>
</dbReference>
<dbReference type="SUPFAM" id="SSF54786">
    <property type="entry name" value="YcfA/nrd intein domain"/>
    <property type="match status" value="1"/>
</dbReference>
<gene>
    <name evidence="8" type="ORF">K4A83_21725</name>
</gene>
<reference evidence="8 9" key="1">
    <citation type="submission" date="2021-08" db="EMBL/GenBank/DDBJ databases">
        <title>Draft genome sequence of Spirulina subsalsa with high tolerance to salinity and hype-accumulation of phycocyanin.</title>
        <authorList>
            <person name="Pei H."/>
            <person name="Jiang L."/>
        </authorList>
    </citation>
    <scope>NUCLEOTIDE SEQUENCE [LARGE SCALE GENOMIC DNA]</scope>
    <source>
        <strain evidence="8 9">FACHB-351</strain>
    </source>
</reference>
<dbReference type="Proteomes" id="UP001526426">
    <property type="component" value="Unassembled WGS sequence"/>
</dbReference>
<dbReference type="EMBL" id="JAIHOM010000193">
    <property type="protein sequence ID" value="MCW6038859.1"/>
    <property type="molecule type" value="Genomic_DNA"/>
</dbReference>
<keyword evidence="7" id="KW-0346">Stress response</keyword>
<evidence type="ECO:0000313" key="8">
    <source>
        <dbReference type="EMBL" id="MCW6038859.1"/>
    </source>
</evidence>
<keyword evidence="3" id="KW-0540">Nuclease</keyword>
<evidence type="ECO:0000256" key="4">
    <source>
        <dbReference type="ARBA" id="ARBA00022759"/>
    </source>
</evidence>
<keyword evidence="4" id="KW-0255">Endonuclease</keyword>
<dbReference type="InterPro" id="IPR012933">
    <property type="entry name" value="HicA_mRNA_interferase"/>
</dbReference>
<organism evidence="8 9">
    <name type="scientific">Spirulina subsalsa FACHB-351</name>
    <dbReference type="NCBI Taxonomy" id="234711"/>
    <lineage>
        <taxon>Bacteria</taxon>
        <taxon>Bacillati</taxon>
        <taxon>Cyanobacteriota</taxon>
        <taxon>Cyanophyceae</taxon>
        <taxon>Spirulinales</taxon>
        <taxon>Spirulinaceae</taxon>
        <taxon>Spirulina</taxon>
    </lineage>
</organism>
<sequence>MPKLPCLSSKQAIKALKKMGFRQIRQTGSHVVLQKINLEKTIGCVVPLHRELKIGTLSSILKQAQVTVEDFIENL</sequence>
<comment type="similarity">
    <text evidence="1">Belongs to the HicA mRNA interferase family.</text>
</comment>
<keyword evidence="9" id="KW-1185">Reference proteome</keyword>
<keyword evidence="2" id="KW-1277">Toxin-antitoxin system</keyword>
<protein>
    <submittedName>
        <fullName evidence="8">Type II toxin-antitoxin system HicA family toxin</fullName>
    </submittedName>
</protein>
<dbReference type="InterPro" id="IPR038570">
    <property type="entry name" value="HicA_sf"/>
</dbReference>
<evidence type="ECO:0000256" key="5">
    <source>
        <dbReference type="ARBA" id="ARBA00022801"/>
    </source>
</evidence>
<proteinExistence type="inferred from homology"/>
<keyword evidence="5" id="KW-0378">Hydrolase</keyword>
<accession>A0ABT3LCM6</accession>
<dbReference type="PANTHER" id="PTHR34873">
    <property type="entry name" value="SSR1766 PROTEIN"/>
    <property type="match status" value="1"/>
</dbReference>
<dbReference type="Pfam" id="PF07927">
    <property type="entry name" value="HicA_toxin"/>
    <property type="match status" value="1"/>
</dbReference>
<comment type="caution">
    <text evidence="8">The sequence shown here is derived from an EMBL/GenBank/DDBJ whole genome shotgun (WGS) entry which is preliminary data.</text>
</comment>
<evidence type="ECO:0000256" key="7">
    <source>
        <dbReference type="ARBA" id="ARBA00023016"/>
    </source>
</evidence>
<keyword evidence="6" id="KW-0694">RNA-binding</keyword>
<evidence type="ECO:0000256" key="6">
    <source>
        <dbReference type="ARBA" id="ARBA00022884"/>
    </source>
</evidence>
<name>A0ABT3LCM6_9CYAN</name>
<evidence type="ECO:0000256" key="2">
    <source>
        <dbReference type="ARBA" id="ARBA00022649"/>
    </source>
</evidence>
<evidence type="ECO:0000256" key="3">
    <source>
        <dbReference type="ARBA" id="ARBA00022722"/>
    </source>
</evidence>
<dbReference type="PANTHER" id="PTHR34873:SF3">
    <property type="entry name" value="ADDICTION MODULE TOXIN, HICA FAMILY"/>
    <property type="match status" value="1"/>
</dbReference>
<evidence type="ECO:0000256" key="1">
    <source>
        <dbReference type="ARBA" id="ARBA00006620"/>
    </source>
</evidence>